<dbReference type="EMBL" id="VWYJ01025761">
    <property type="protein sequence ID" value="NXR02359.1"/>
    <property type="molecule type" value="Genomic_DNA"/>
</dbReference>
<dbReference type="Pfam" id="PF20266">
    <property type="entry name" value="Mab-21_C"/>
    <property type="match status" value="1"/>
</dbReference>
<dbReference type="PRINTS" id="PR02107">
    <property type="entry name" value="INOS145TPRIP"/>
</dbReference>
<name>A0A7L2HSN3_SAGSE</name>
<proteinExistence type="predicted"/>
<dbReference type="PANTHER" id="PTHR10656:SF40">
    <property type="entry name" value="INOSITOL 1,4,5-TRISPHOSPHATE RECEPTOR-INTERACTING PROTEIN-LIKE 1"/>
    <property type="match status" value="1"/>
</dbReference>
<evidence type="ECO:0000259" key="1">
    <source>
        <dbReference type="Pfam" id="PF20266"/>
    </source>
</evidence>
<accession>A0A7L2HSN3</accession>
<organism evidence="2 3">
    <name type="scientific">Sagittarius serpentarius</name>
    <name type="common">Secretary bird</name>
    <dbReference type="NCBI Taxonomy" id="56258"/>
    <lineage>
        <taxon>Eukaryota</taxon>
        <taxon>Metazoa</taxon>
        <taxon>Chordata</taxon>
        <taxon>Craniata</taxon>
        <taxon>Vertebrata</taxon>
        <taxon>Euteleostomi</taxon>
        <taxon>Archelosauria</taxon>
        <taxon>Archosauria</taxon>
        <taxon>Dinosauria</taxon>
        <taxon>Saurischia</taxon>
        <taxon>Theropoda</taxon>
        <taxon>Coelurosauria</taxon>
        <taxon>Aves</taxon>
        <taxon>Neognathae</taxon>
        <taxon>Neoaves</taxon>
        <taxon>Telluraves</taxon>
        <taxon>Accipitrimorphae</taxon>
        <taxon>Accipitriformes</taxon>
        <taxon>Sagittariidae</taxon>
        <taxon>Sagittarius</taxon>
    </lineage>
</organism>
<dbReference type="GO" id="GO:0016020">
    <property type="term" value="C:membrane"/>
    <property type="evidence" value="ECO:0007669"/>
    <property type="project" value="TreeGrafter"/>
</dbReference>
<reference evidence="2 3" key="1">
    <citation type="submission" date="2019-09" db="EMBL/GenBank/DDBJ databases">
        <title>Bird 10,000 Genomes (B10K) Project - Family phase.</title>
        <authorList>
            <person name="Zhang G."/>
        </authorList>
    </citation>
    <scope>NUCLEOTIDE SEQUENCE [LARGE SCALE GENOMIC DNA]</scope>
    <source>
        <strain evidence="2">B10K-DU-011-38</strain>
        <tissue evidence="2">Muscle</tissue>
    </source>
</reference>
<protein>
    <submittedName>
        <fullName evidence="2">IPIL1 protein</fullName>
    </submittedName>
</protein>
<dbReference type="InterPro" id="IPR046906">
    <property type="entry name" value="Mab-21_HhH/H2TH-like"/>
</dbReference>
<feature type="non-terminal residue" evidence="2">
    <location>
        <position position="1"/>
    </location>
</feature>
<dbReference type="AlphaFoldDB" id="A0A7L2HSN3"/>
<feature type="non-terminal residue" evidence="2">
    <location>
        <position position="160"/>
    </location>
</feature>
<comment type="caution">
    <text evidence="2">The sequence shown here is derived from an EMBL/GenBank/DDBJ whole genome shotgun (WGS) entry which is preliminary data.</text>
</comment>
<dbReference type="PANTHER" id="PTHR10656">
    <property type="entry name" value="CELL FATE DETERMINING PROTEIN MAB21-RELATED"/>
    <property type="match status" value="1"/>
</dbReference>
<sequence>STETIFTPSTTWPESYAVAEVKFFRHMATQVPHNSFHLKCLQACTRILVGTGFSTYALKTVVMHLLTTIPLSSWRRRNFLLRMQGIMRYLRCCLEEKRLDHFFFGNENIPEEIVLPPEFQTVEPVNLFQHLLQDPAAHSEALREFNDLQDRLTRLLFYGH</sequence>
<dbReference type="Gene3D" id="1.10.1410.40">
    <property type="match status" value="1"/>
</dbReference>
<evidence type="ECO:0000313" key="3">
    <source>
        <dbReference type="Proteomes" id="UP000539599"/>
    </source>
</evidence>
<feature type="domain" description="Mab-21-like HhH/H2TH-like" evidence="1">
    <location>
        <begin position="53"/>
        <end position="108"/>
    </location>
</feature>
<gene>
    <name evidence="2" type="primary">Itpripl1</name>
    <name evidence="2" type="ORF">SAGSER_R14283</name>
</gene>
<keyword evidence="3" id="KW-1185">Reference proteome</keyword>
<dbReference type="Proteomes" id="UP000539599">
    <property type="component" value="Unassembled WGS sequence"/>
</dbReference>
<evidence type="ECO:0000313" key="2">
    <source>
        <dbReference type="EMBL" id="NXR02359.1"/>
    </source>
</evidence>
<dbReference type="InterPro" id="IPR026250">
    <property type="entry name" value="ITPRIP-like"/>
</dbReference>